<dbReference type="AlphaFoldDB" id="A0A1D7YDZ0"/>
<dbReference type="SUPFAM" id="SSF55961">
    <property type="entry name" value="Bet v1-like"/>
    <property type="match status" value="1"/>
</dbReference>
<dbReference type="CDD" id="cd07814">
    <property type="entry name" value="SRPBCC_CalC_Aha1-like"/>
    <property type="match status" value="1"/>
</dbReference>
<reference evidence="2" key="1">
    <citation type="submission" date="2016-09" db="EMBL/GenBank/DDBJ databases">
        <title>Streptomyces puniciscabiei strain:TW1S1 Genome sequencing and assembly.</title>
        <authorList>
            <person name="Kim M.-K."/>
            <person name="Kim S.B."/>
        </authorList>
    </citation>
    <scope>NUCLEOTIDE SEQUENCE [LARGE SCALE GENOMIC DNA]</scope>
    <source>
        <strain evidence="2">TW1S1</strain>
    </source>
</reference>
<organism evidence="1 2">
    <name type="scientific">Streptomyces fodineus</name>
    <dbReference type="NCBI Taxonomy" id="1904616"/>
    <lineage>
        <taxon>Bacteria</taxon>
        <taxon>Bacillati</taxon>
        <taxon>Actinomycetota</taxon>
        <taxon>Actinomycetes</taxon>
        <taxon>Kitasatosporales</taxon>
        <taxon>Streptomycetaceae</taxon>
        <taxon>Streptomyces</taxon>
    </lineage>
</organism>
<evidence type="ECO:0000313" key="2">
    <source>
        <dbReference type="Proteomes" id="UP000094960"/>
    </source>
</evidence>
<proteinExistence type="predicted"/>
<dbReference type="RefSeq" id="WP_069780320.1">
    <property type="nucleotide sequence ID" value="NZ_CP017248.1"/>
</dbReference>
<dbReference type="KEGG" id="spun:BFF78_24220"/>
<dbReference type="Gene3D" id="3.30.530.20">
    <property type="match status" value="2"/>
</dbReference>
<protein>
    <recommendedName>
        <fullName evidence="3">SRPBCC domain-containing protein</fullName>
    </recommendedName>
</protein>
<name>A0A1D7YDZ0_9ACTN</name>
<dbReference type="InterPro" id="IPR023393">
    <property type="entry name" value="START-like_dom_sf"/>
</dbReference>
<gene>
    <name evidence="1" type="ORF">BFF78_24220</name>
</gene>
<accession>A0A1D7YDZ0</accession>
<dbReference type="EMBL" id="CP017248">
    <property type="protein sequence ID" value="AOR33754.1"/>
    <property type="molecule type" value="Genomic_DNA"/>
</dbReference>
<dbReference type="Proteomes" id="UP000094960">
    <property type="component" value="Chromosome"/>
</dbReference>
<sequence>MSDDARPRIEVTIAAPADVVWDALRSKDKIRHWMGWDYEGLHDEIDLIFFTGTVENASARTLTLHGGDEFRLEPHGEGTRVTLTRVSRGDNPDRDAYYDDVTEGWVTFLQQLKFAVEHHPGAVRRTLSFLGGNDNAVHLIEALDLADVAAGTPFRKHLLGEDVAGHMWFRSGHQLGITVDAWGNGLLIVSSTAPSPSKPNGAAMAILSTYDLDDAQLAELDSRWRTWWTERFPHPPRR</sequence>
<evidence type="ECO:0008006" key="3">
    <source>
        <dbReference type="Google" id="ProtNLM"/>
    </source>
</evidence>
<keyword evidence="2" id="KW-1185">Reference proteome</keyword>
<evidence type="ECO:0000313" key="1">
    <source>
        <dbReference type="EMBL" id="AOR33754.1"/>
    </source>
</evidence>